<name>A0A0C3CAA8_HEBCY</name>
<protein>
    <recommendedName>
        <fullName evidence="3">F-box domain-containing protein</fullName>
    </recommendedName>
</protein>
<organism evidence="1 2">
    <name type="scientific">Hebeloma cylindrosporum</name>
    <dbReference type="NCBI Taxonomy" id="76867"/>
    <lineage>
        <taxon>Eukaryota</taxon>
        <taxon>Fungi</taxon>
        <taxon>Dikarya</taxon>
        <taxon>Basidiomycota</taxon>
        <taxon>Agaricomycotina</taxon>
        <taxon>Agaricomycetes</taxon>
        <taxon>Agaricomycetidae</taxon>
        <taxon>Agaricales</taxon>
        <taxon>Agaricineae</taxon>
        <taxon>Hymenogastraceae</taxon>
        <taxon>Hebeloma</taxon>
    </lineage>
</organism>
<dbReference type="EMBL" id="KN831781">
    <property type="protein sequence ID" value="KIM41139.1"/>
    <property type="molecule type" value="Genomic_DNA"/>
</dbReference>
<dbReference type="AlphaFoldDB" id="A0A0C3CAA8"/>
<evidence type="ECO:0008006" key="3">
    <source>
        <dbReference type="Google" id="ProtNLM"/>
    </source>
</evidence>
<dbReference type="Gene3D" id="3.80.10.10">
    <property type="entry name" value="Ribonuclease Inhibitor"/>
    <property type="match status" value="1"/>
</dbReference>
<keyword evidence="2" id="KW-1185">Reference proteome</keyword>
<accession>A0A0C3CAA8</accession>
<dbReference type="InterPro" id="IPR032675">
    <property type="entry name" value="LRR_dom_sf"/>
</dbReference>
<sequence>MLNPPLSHLSDDLLVYIVEHIGKTYPYTKKSLCNLSLADRAFTQPCQKYIFRDLKLADKMGIVSRKLETLKTILDDKPFFANHVRLVELSNSCSWLFSDHTFISILQLLSNSPVPPHEIRFSRTHGTGIRSIFNPLLVVRSLTQSFFSQTLSVLHLKECTGVPLSLFLICPRLRQVSLEHCSAETSYDEFPDNLCSGREPPSLEVLSHRNSNVVEQMITPPPRFNTPMVLWSNLRVLTLSQGKGEMACLQPILDGACGTLEELYLTNGGAWWCPQLSLAGRVNLHNVPTLQVFAVYTKVVQQYSYGAGRPLVPVLHDINIVLGTIPRSNKVTNLCFDFTIVGSHSLEQDWVGIFDEVIRISDGKTLELELKMGIYEIDLPGQDEMFTQMTEKATSVLSAYPNISTRFCNPTLWGGLHPFPGGQGRSSFGT</sequence>
<dbReference type="Proteomes" id="UP000053424">
    <property type="component" value="Unassembled WGS sequence"/>
</dbReference>
<evidence type="ECO:0000313" key="2">
    <source>
        <dbReference type="Proteomes" id="UP000053424"/>
    </source>
</evidence>
<reference evidence="1 2" key="1">
    <citation type="submission" date="2014-04" db="EMBL/GenBank/DDBJ databases">
        <authorList>
            <consortium name="DOE Joint Genome Institute"/>
            <person name="Kuo A."/>
            <person name="Gay G."/>
            <person name="Dore J."/>
            <person name="Kohler A."/>
            <person name="Nagy L.G."/>
            <person name="Floudas D."/>
            <person name="Copeland A."/>
            <person name="Barry K.W."/>
            <person name="Cichocki N."/>
            <person name="Veneault-Fourrey C."/>
            <person name="LaButti K."/>
            <person name="Lindquist E.A."/>
            <person name="Lipzen A."/>
            <person name="Lundell T."/>
            <person name="Morin E."/>
            <person name="Murat C."/>
            <person name="Sun H."/>
            <person name="Tunlid A."/>
            <person name="Henrissat B."/>
            <person name="Grigoriev I.V."/>
            <person name="Hibbett D.S."/>
            <person name="Martin F."/>
            <person name="Nordberg H.P."/>
            <person name="Cantor M.N."/>
            <person name="Hua S.X."/>
        </authorList>
    </citation>
    <scope>NUCLEOTIDE SEQUENCE [LARGE SCALE GENOMIC DNA]</scope>
    <source>
        <strain evidence="2">h7</strain>
    </source>
</reference>
<evidence type="ECO:0000313" key="1">
    <source>
        <dbReference type="EMBL" id="KIM41139.1"/>
    </source>
</evidence>
<dbReference type="HOGENOM" id="CLU_628593_0_0_1"/>
<dbReference type="SUPFAM" id="SSF52047">
    <property type="entry name" value="RNI-like"/>
    <property type="match status" value="1"/>
</dbReference>
<proteinExistence type="predicted"/>
<reference evidence="2" key="2">
    <citation type="submission" date="2015-01" db="EMBL/GenBank/DDBJ databases">
        <title>Evolutionary Origins and Diversification of the Mycorrhizal Mutualists.</title>
        <authorList>
            <consortium name="DOE Joint Genome Institute"/>
            <consortium name="Mycorrhizal Genomics Consortium"/>
            <person name="Kohler A."/>
            <person name="Kuo A."/>
            <person name="Nagy L.G."/>
            <person name="Floudas D."/>
            <person name="Copeland A."/>
            <person name="Barry K.W."/>
            <person name="Cichocki N."/>
            <person name="Veneault-Fourrey C."/>
            <person name="LaButti K."/>
            <person name="Lindquist E.A."/>
            <person name="Lipzen A."/>
            <person name="Lundell T."/>
            <person name="Morin E."/>
            <person name="Murat C."/>
            <person name="Riley R."/>
            <person name="Ohm R."/>
            <person name="Sun H."/>
            <person name="Tunlid A."/>
            <person name="Henrissat B."/>
            <person name="Grigoriev I.V."/>
            <person name="Hibbett D.S."/>
            <person name="Martin F."/>
        </authorList>
    </citation>
    <scope>NUCLEOTIDE SEQUENCE [LARGE SCALE GENOMIC DNA]</scope>
    <source>
        <strain evidence="2">h7</strain>
    </source>
</reference>
<dbReference type="STRING" id="686832.A0A0C3CAA8"/>
<dbReference type="OrthoDB" id="2958239at2759"/>
<gene>
    <name evidence="1" type="ORF">M413DRAFT_445854</name>
</gene>